<accession>A0AA39Z9X2</accession>
<sequence>MSKRTIATRQLTSGGTQALIQPSAKRPRKSKDNGYVAAKARRSRDLCLLNLPVEILTIICHFVQEEDTVPPPRPVATGTPVVTAPAVMAPVVNLYALVIATMTTATPVSRNEIPPSSESAPPQPVWVSGPASLLNFGLTCRYLHAVVTPVLYRTINPSHGLVSDEYFHEVDYQRLFRTLVSHPDLRSLIRHINIRISYKGMYEKYDSFRKTYEDSRLVHSALWDSSCLDSNDATGRRNYRRADRTFHRLLYDLSFTSSTDWIGYMCFLPLTSLCLATRLRSARVILDSPPGRRSSTLLNGYNSNGPGKKVVLCPHLDSLVIDGSFRFDGPRSCRRPRLASPVEWDPRILWLVAAMPRLRFLELRQFTPTRAWDSLRWMNPAMELPQSLVSLSMVHPTTLQRHAIDSILWFYRHLTRLRIFQDESTESWNVQRHPRTRHDPVTKSAVAWYFGSVDRPVLAMELVNAISRSPSGPILQSLCLHGCHQYHNYSRAPRERWRQDWGMFGLISHIKGLPSLRVLALDYRTLWPLDEHVLTTLIEALAALEGFMLYYADGLLPEDLLTFAQDVSQKRFPRLKTVKLVNGAPPKGTREPKRNRLWKQTKYQPLRALATTPILELFGAGGVKLIIQDRPDDDPEGAYTAFEREMRWWP</sequence>
<evidence type="ECO:0000313" key="2">
    <source>
        <dbReference type="EMBL" id="KAK0666933.1"/>
    </source>
</evidence>
<evidence type="ECO:0000256" key="1">
    <source>
        <dbReference type="SAM" id="MobiDB-lite"/>
    </source>
</evidence>
<feature type="region of interest" description="Disordered" evidence="1">
    <location>
        <begin position="13"/>
        <end position="36"/>
    </location>
</feature>
<gene>
    <name evidence="2" type="ORF">QBC41DRAFT_145255</name>
</gene>
<organism evidence="2 3">
    <name type="scientific">Cercophora samala</name>
    <dbReference type="NCBI Taxonomy" id="330535"/>
    <lineage>
        <taxon>Eukaryota</taxon>
        <taxon>Fungi</taxon>
        <taxon>Dikarya</taxon>
        <taxon>Ascomycota</taxon>
        <taxon>Pezizomycotina</taxon>
        <taxon>Sordariomycetes</taxon>
        <taxon>Sordariomycetidae</taxon>
        <taxon>Sordariales</taxon>
        <taxon>Lasiosphaeriaceae</taxon>
        <taxon>Cercophora</taxon>
    </lineage>
</organism>
<dbReference type="Proteomes" id="UP001174997">
    <property type="component" value="Unassembled WGS sequence"/>
</dbReference>
<reference evidence="2" key="1">
    <citation type="submission" date="2023-06" db="EMBL/GenBank/DDBJ databases">
        <title>Genome-scale phylogeny and comparative genomics of the fungal order Sordariales.</title>
        <authorList>
            <consortium name="Lawrence Berkeley National Laboratory"/>
            <person name="Hensen N."/>
            <person name="Bonometti L."/>
            <person name="Westerberg I."/>
            <person name="Brannstrom I.O."/>
            <person name="Guillou S."/>
            <person name="Cros-Aarteil S."/>
            <person name="Calhoun S."/>
            <person name="Haridas S."/>
            <person name="Kuo A."/>
            <person name="Mondo S."/>
            <person name="Pangilinan J."/>
            <person name="Riley R."/>
            <person name="Labutti K."/>
            <person name="Andreopoulos B."/>
            <person name="Lipzen A."/>
            <person name="Chen C."/>
            <person name="Yanf M."/>
            <person name="Daum C."/>
            <person name="Ng V."/>
            <person name="Clum A."/>
            <person name="Steindorff A."/>
            <person name="Ohm R."/>
            <person name="Martin F."/>
            <person name="Silar P."/>
            <person name="Natvig D."/>
            <person name="Lalanne C."/>
            <person name="Gautier V."/>
            <person name="Ament-Velasquez S.L."/>
            <person name="Kruys A."/>
            <person name="Hutchinson M.I."/>
            <person name="Powell A.J."/>
            <person name="Barry K."/>
            <person name="Miller A.N."/>
            <person name="Grigoriev I.V."/>
            <person name="Debuchy R."/>
            <person name="Gladieux P."/>
            <person name="Thoren M.H."/>
            <person name="Johannesson H."/>
        </authorList>
    </citation>
    <scope>NUCLEOTIDE SEQUENCE</scope>
    <source>
        <strain evidence="2">CBS 307.81</strain>
    </source>
</reference>
<keyword evidence="3" id="KW-1185">Reference proteome</keyword>
<proteinExistence type="predicted"/>
<comment type="caution">
    <text evidence="2">The sequence shown here is derived from an EMBL/GenBank/DDBJ whole genome shotgun (WGS) entry which is preliminary data.</text>
</comment>
<name>A0AA39Z9X2_9PEZI</name>
<evidence type="ECO:0000313" key="3">
    <source>
        <dbReference type="Proteomes" id="UP001174997"/>
    </source>
</evidence>
<dbReference type="AlphaFoldDB" id="A0AA39Z9X2"/>
<protein>
    <submittedName>
        <fullName evidence="2">Uncharacterized protein</fullName>
    </submittedName>
</protein>
<dbReference type="EMBL" id="JAULSY010000080">
    <property type="protein sequence ID" value="KAK0666933.1"/>
    <property type="molecule type" value="Genomic_DNA"/>
</dbReference>